<gene>
    <name evidence="1" type="ordered locus">DP1519</name>
</gene>
<dbReference type="KEGG" id="dps:DP1519"/>
<dbReference type="Proteomes" id="UP000000602">
    <property type="component" value="Chromosome"/>
</dbReference>
<proteinExistence type="predicted"/>
<reference evidence="2" key="1">
    <citation type="journal article" date="2004" name="Environ. Microbiol.">
        <title>The genome of Desulfotalea psychrophila, a sulfate-reducing bacterium from permanently cold Arctic sediments.</title>
        <authorList>
            <person name="Rabus R."/>
            <person name="Ruepp A."/>
            <person name="Frickey T."/>
            <person name="Rattei T."/>
            <person name="Fartmann B."/>
            <person name="Stark M."/>
            <person name="Bauer M."/>
            <person name="Zibat A."/>
            <person name="Lombardot T."/>
            <person name="Becker I."/>
            <person name="Amann J."/>
            <person name="Gellner K."/>
            <person name="Teeling H."/>
            <person name="Leuschner W.D."/>
            <person name="Gloeckner F.-O."/>
            <person name="Lupas A.N."/>
            <person name="Amann R."/>
            <person name="Klenk H.-P."/>
        </authorList>
    </citation>
    <scope>NUCLEOTIDE SEQUENCE [LARGE SCALE GENOMIC DNA]</scope>
    <source>
        <strain evidence="2">DSM 12343 / LSv54</strain>
    </source>
</reference>
<evidence type="ECO:0000313" key="1">
    <source>
        <dbReference type="EMBL" id="CAG36248.1"/>
    </source>
</evidence>
<name>Q6AN26_DESPS</name>
<dbReference type="HOGENOM" id="CLU_1903324_0_0_7"/>
<protein>
    <submittedName>
        <fullName evidence="1">Uncharacterized protein</fullName>
    </submittedName>
</protein>
<organism evidence="1 2">
    <name type="scientific">Desulfotalea psychrophila (strain LSv54 / DSM 12343)</name>
    <dbReference type="NCBI Taxonomy" id="177439"/>
    <lineage>
        <taxon>Bacteria</taxon>
        <taxon>Pseudomonadati</taxon>
        <taxon>Thermodesulfobacteriota</taxon>
        <taxon>Desulfobulbia</taxon>
        <taxon>Desulfobulbales</taxon>
        <taxon>Desulfocapsaceae</taxon>
        <taxon>Desulfotalea</taxon>
    </lineage>
</organism>
<dbReference type="AlphaFoldDB" id="Q6AN26"/>
<dbReference type="EMBL" id="CR522870">
    <property type="protein sequence ID" value="CAG36248.1"/>
    <property type="molecule type" value="Genomic_DNA"/>
</dbReference>
<accession>Q6AN26</accession>
<evidence type="ECO:0000313" key="2">
    <source>
        <dbReference type="Proteomes" id="UP000000602"/>
    </source>
</evidence>
<keyword evidence="2" id="KW-1185">Reference proteome</keyword>
<sequence>MHHSCLCPSYGSFKLCSLLQFALFLVSAIPLRFTAAIPLRFTAAIPLRFTAAFHRVLRSWVNAQASGASATFTTIHLGPYSPASSSSSALACKTVWPAHLACPRRRDENFLIRNFKSVPWLNIPILSPCEIPQ</sequence>